<dbReference type="SUPFAM" id="SSF55347">
    <property type="entry name" value="Glyceraldehyde-3-phosphate dehydrogenase-like, C-terminal domain"/>
    <property type="match status" value="1"/>
</dbReference>
<dbReference type="InterPro" id="IPR050463">
    <property type="entry name" value="Gfo/Idh/MocA_oxidrdct_glycsds"/>
</dbReference>
<dbReference type="PANTHER" id="PTHR43818">
    <property type="entry name" value="BCDNA.GH03377"/>
    <property type="match status" value="1"/>
</dbReference>
<dbReference type="NCBIfam" id="TIGR01409">
    <property type="entry name" value="TAT_signal_seq"/>
    <property type="match status" value="1"/>
</dbReference>
<proteinExistence type="predicted"/>
<dbReference type="InterPro" id="IPR019546">
    <property type="entry name" value="TAT_signal_bac_arc"/>
</dbReference>
<dbReference type="EMBL" id="AP026866">
    <property type="protein sequence ID" value="BDS05802.1"/>
    <property type="molecule type" value="Genomic_DNA"/>
</dbReference>
<accession>A0AAT9FIM6</accession>
<gene>
    <name evidence="3" type="ORF">NT6N_08420</name>
</gene>
<dbReference type="InterPro" id="IPR036291">
    <property type="entry name" value="NAD(P)-bd_dom_sf"/>
</dbReference>
<dbReference type="Pfam" id="PF22725">
    <property type="entry name" value="GFO_IDH_MocA_C3"/>
    <property type="match status" value="1"/>
</dbReference>
<sequence>MPTSDSSQDPSNTLPRRKFVQTSAAATLAGVVGLPHISRAADAVKNKELKIGLIGCGGRGTGAASQALAADPNVKLWAMGDVFAQQVETSHKNLVQKYAGKMDVPATRRHVGLDAYQKVINSGVDIVLLATPPGFRPQHLAAAVEAGKNVFSEKPMAVDMAGVKSVLESAKLAKSKGVSIQHGFCWRFAPAVRAAYEKVHSGELGRVISVYGNYLAAVPKPMMASKNRDAKWSDVEWQIRNWIGHEWLSGGPLVEQAVHTVDKVAWAMNDVAPIAAVATGGRIQRNDDGDIYDHYSIAYEYPNGVICHLDQRQLTGSHTEVVDRVFCEKGRMIGPGRPMIYNASGKATWRFRGKKINMYQACHNEFFASLREGKVINAGEYMANSTALALLGREAAHTGKRITWDKLMASNDDMAADEIKWGDSLDPSKVPVPGRA</sequence>
<name>A0AAT9FIM6_9BACT</name>
<dbReference type="Gene3D" id="3.40.50.720">
    <property type="entry name" value="NAD(P)-binding Rossmann-like Domain"/>
    <property type="match status" value="1"/>
</dbReference>
<dbReference type="AlphaFoldDB" id="A0AAT9FIM6"/>
<evidence type="ECO:0000259" key="1">
    <source>
        <dbReference type="Pfam" id="PF01408"/>
    </source>
</evidence>
<reference evidence="3" key="1">
    <citation type="submission" date="2024-07" db="EMBL/GenBank/DDBJ databases">
        <title>Complete genome sequence of Verrucomicrobiaceae bacterium NT6N.</title>
        <authorList>
            <person name="Huang C."/>
            <person name="Takami H."/>
            <person name="Hamasaki K."/>
        </authorList>
    </citation>
    <scope>NUCLEOTIDE SEQUENCE</scope>
    <source>
        <strain evidence="3">NT6N</strain>
    </source>
</reference>
<evidence type="ECO:0000259" key="2">
    <source>
        <dbReference type="Pfam" id="PF22725"/>
    </source>
</evidence>
<protein>
    <submittedName>
        <fullName evidence="3">Dehydrogenase</fullName>
    </submittedName>
</protein>
<feature type="domain" description="Gfo/Idh/MocA-like oxidoreductase N-terminal" evidence="1">
    <location>
        <begin position="49"/>
        <end position="174"/>
    </location>
</feature>
<dbReference type="Pfam" id="PF01408">
    <property type="entry name" value="GFO_IDH_MocA"/>
    <property type="match status" value="1"/>
</dbReference>
<dbReference type="InterPro" id="IPR055170">
    <property type="entry name" value="GFO_IDH_MocA-like_dom"/>
</dbReference>
<dbReference type="KEGG" id="osu:NT6N_08420"/>
<feature type="domain" description="GFO/IDH/MocA-like oxidoreductase" evidence="2">
    <location>
        <begin position="192"/>
        <end position="332"/>
    </location>
</feature>
<organism evidence="3">
    <name type="scientific">Oceaniferula spumae</name>
    <dbReference type="NCBI Taxonomy" id="2979115"/>
    <lineage>
        <taxon>Bacteria</taxon>
        <taxon>Pseudomonadati</taxon>
        <taxon>Verrucomicrobiota</taxon>
        <taxon>Verrucomicrobiia</taxon>
        <taxon>Verrucomicrobiales</taxon>
        <taxon>Verrucomicrobiaceae</taxon>
        <taxon>Oceaniferula</taxon>
    </lineage>
</organism>
<dbReference type="Gene3D" id="3.30.360.10">
    <property type="entry name" value="Dihydrodipicolinate Reductase, domain 2"/>
    <property type="match status" value="1"/>
</dbReference>
<dbReference type="InterPro" id="IPR006311">
    <property type="entry name" value="TAT_signal"/>
</dbReference>
<dbReference type="PROSITE" id="PS51318">
    <property type="entry name" value="TAT"/>
    <property type="match status" value="1"/>
</dbReference>
<dbReference type="SUPFAM" id="SSF51735">
    <property type="entry name" value="NAD(P)-binding Rossmann-fold domains"/>
    <property type="match status" value="1"/>
</dbReference>
<evidence type="ECO:0000313" key="3">
    <source>
        <dbReference type="EMBL" id="BDS05802.1"/>
    </source>
</evidence>
<dbReference type="PANTHER" id="PTHR43818:SF5">
    <property type="entry name" value="OXIDOREDUCTASE FAMILY PROTEIN"/>
    <property type="match status" value="1"/>
</dbReference>
<dbReference type="GO" id="GO:0000166">
    <property type="term" value="F:nucleotide binding"/>
    <property type="evidence" value="ECO:0007669"/>
    <property type="project" value="InterPro"/>
</dbReference>
<dbReference type="InterPro" id="IPR000683">
    <property type="entry name" value="Gfo/Idh/MocA-like_OxRdtase_N"/>
</dbReference>